<evidence type="ECO:0000313" key="2">
    <source>
        <dbReference type="EMBL" id="GLS44546.1"/>
    </source>
</evidence>
<dbReference type="Pfam" id="PF05721">
    <property type="entry name" value="PhyH"/>
    <property type="match status" value="1"/>
</dbReference>
<dbReference type="PANTHER" id="PTHR20883">
    <property type="entry name" value="PHYTANOYL-COA DIOXYGENASE DOMAIN CONTAINING 1"/>
    <property type="match status" value="1"/>
</dbReference>
<name>A0A7W6F699_9HYPH</name>
<dbReference type="AlphaFoldDB" id="A0A7W6F699"/>
<dbReference type="RefSeq" id="WP_246412919.1">
    <property type="nucleotide sequence ID" value="NZ_BSPG01000012.1"/>
</dbReference>
<protein>
    <submittedName>
        <fullName evidence="3">Ectoine hydroxylase-related dioxygenase (Phytanoyl-CoA dioxygenase family)</fullName>
    </submittedName>
</protein>
<dbReference type="EMBL" id="BSPG01000012">
    <property type="protein sequence ID" value="GLS44546.1"/>
    <property type="molecule type" value="Genomic_DNA"/>
</dbReference>
<dbReference type="Proteomes" id="UP000517759">
    <property type="component" value="Unassembled WGS sequence"/>
</dbReference>
<reference evidence="5" key="2">
    <citation type="journal article" date="2019" name="Int. J. Syst. Evol. Microbiol.">
        <title>The Global Catalogue of Microorganisms (GCM) 10K type strain sequencing project: providing services to taxonomists for standard genome sequencing and annotation.</title>
        <authorList>
            <consortium name="The Broad Institute Genomics Platform"/>
            <consortium name="The Broad Institute Genome Sequencing Center for Infectious Disease"/>
            <person name="Wu L."/>
            <person name="Ma J."/>
        </authorList>
    </citation>
    <scope>NUCLEOTIDE SEQUENCE [LARGE SCALE GENOMIC DNA]</scope>
    <source>
        <strain evidence="5">NBRC 107710</strain>
    </source>
</reference>
<dbReference type="GO" id="GO:0005506">
    <property type="term" value="F:iron ion binding"/>
    <property type="evidence" value="ECO:0007669"/>
    <property type="project" value="UniProtKB-ARBA"/>
</dbReference>
<reference evidence="3 4" key="3">
    <citation type="submission" date="2020-08" db="EMBL/GenBank/DDBJ databases">
        <title>Genomic Encyclopedia of Type Strains, Phase IV (KMG-IV): sequencing the most valuable type-strain genomes for metagenomic binning, comparative biology and taxonomic classification.</title>
        <authorList>
            <person name="Goeker M."/>
        </authorList>
    </citation>
    <scope>NUCLEOTIDE SEQUENCE [LARGE SCALE GENOMIC DNA]</scope>
    <source>
        <strain evidence="3 4">DSM 24105</strain>
    </source>
</reference>
<keyword evidence="3" id="KW-0223">Dioxygenase</keyword>
<organism evidence="3 4">
    <name type="scientific">Methylobacterium brachythecii</name>
    <dbReference type="NCBI Taxonomy" id="1176177"/>
    <lineage>
        <taxon>Bacteria</taxon>
        <taxon>Pseudomonadati</taxon>
        <taxon>Pseudomonadota</taxon>
        <taxon>Alphaproteobacteria</taxon>
        <taxon>Hyphomicrobiales</taxon>
        <taxon>Methylobacteriaceae</taxon>
        <taxon>Methylobacterium</taxon>
    </lineage>
</organism>
<evidence type="ECO:0000313" key="5">
    <source>
        <dbReference type="Proteomes" id="UP001156881"/>
    </source>
</evidence>
<gene>
    <name evidence="2" type="ORF">GCM10007884_25340</name>
    <name evidence="3" type="ORF">GGR33_001644</name>
</gene>
<dbReference type="PANTHER" id="PTHR20883:SF48">
    <property type="entry name" value="ECTOINE DIOXYGENASE"/>
    <property type="match status" value="1"/>
</dbReference>
<keyword evidence="3" id="KW-0560">Oxidoreductase</keyword>
<dbReference type="GO" id="GO:0016706">
    <property type="term" value="F:2-oxoglutarate-dependent dioxygenase activity"/>
    <property type="evidence" value="ECO:0007669"/>
    <property type="project" value="UniProtKB-ARBA"/>
</dbReference>
<reference evidence="2" key="1">
    <citation type="journal article" date="2014" name="Int. J. Syst. Evol. Microbiol.">
        <title>Complete genome of a new Firmicutes species belonging to the dominant human colonic microbiota ('Ruminococcus bicirculans') reveals two chromosomes and a selective capacity to utilize plant glucans.</title>
        <authorList>
            <consortium name="NISC Comparative Sequencing Program"/>
            <person name="Wegmann U."/>
            <person name="Louis P."/>
            <person name="Goesmann A."/>
            <person name="Henrissat B."/>
            <person name="Duncan S.H."/>
            <person name="Flint H.J."/>
        </authorList>
    </citation>
    <scope>NUCLEOTIDE SEQUENCE</scope>
    <source>
        <strain evidence="2">NBRC 107710</strain>
    </source>
</reference>
<comment type="cofactor">
    <cofactor evidence="1">
        <name>Fe(2+)</name>
        <dbReference type="ChEBI" id="CHEBI:29033"/>
    </cofactor>
</comment>
<proteinExistence type="predicted"/>
<dbReference type="Proteomes" id="UP001156881">
    <property type="component" value="Unassembled WGS sequence"/>
</dbReference>
<evidence type="ECO:0000313" key="3">
    <source>
        <dbReference type="EMBL" id="MBB3902149.1"/>
    </source>
</evidence>
<comment type="caution">
    <text evidence="3">The sequence shown here is derived from an EMBL/GenBank/DDBJ whole genome shotgun (WGS) entry which is preliminary data.</text>
</comment>
<dbReference type="SUPFAM" id="SSF51197">
    <property type="entry name" value="Clavaminate synthase-like"/>
    <property type="match status" value="1"/>
</dbReference>
<dbReference type="EMBL" id="JACIDN010000003">
    <property type="protein sequence ID" value="MBB3902149.1"/>
    <property type="molecule type" value="Genomic_DNA"/>
</dbReference>
<sequence>MMSRVVSQAAGLARVLKAAGRTLTLGLDLKARKRAIRYHYAPKADIPIDIGCVEVFRAENFPDSKSQPWLDQPDALVQVERRLARRKITAKQAEICRFWHEHGYYVARGAIDPATIDATWAAYEDAITRGDLILSQEKAADDDLHPGRSLNPHQTVGLIDDLLKNPALLDFCSLVLGRKAIPFQTIASHKGSQQSEHSDSIHMTTYPLGYLAACWVAMEDIHVDSGPLVYYPGSHRWPYVFSHDVGISPSDFQEKGYAAYAERYEPAMRRAVEEHDAQKQHFIARKGDVLFWHANLVHGGSPRNAIQHSRKALVHHYFAEGCICYHDLAASASAVHGPTENFPVCGASDASVVKRASAPA</sequence>
<evidence type="ECO:0000313" key="4">
    <source>
        <dbReference type="Proteomes" id="UP000517759"/>
    </source>
</evidence>
<accession>A0A7W6F699</accession>
<keyword evidence="5" id="KW-1185">Reference proteome</keyword>
<dbReference type="InterPro" id="IPR008775">
    <property type="entry name" value="Phytyl_CoA_dOase-like"/>
</dbReference>
<evidence type="ECO:0000256" key="1">
    <source>
        <dbReference type="ARBA" id="ARBA00001954"/>
    </source>
</evidence>
<dbReference type="Gene3D" id="2.60.120.620">
    <property type="entry name" value="q2cbj1_9rhob like domain"/>
    <property type="match status" value="1"/>
</dbReference>
<reference evidence="2" key="4">
    <citation type="submission" date="2023-01" db="EMBL/GenBank/DDBJ databases">
        <title>Draft genome sequence of Methylobacterium brachythecii strain NBRC 107710.</title>
        <authorList>
            <person name="Sun Q."/>
            <person name="Mori K."/>
        </authorList>
    </citation>
    <scope>NUCLEOTIDE SEQUENCE</scope>
    <source>
        <strain evidence="2">NBRC 107710</strain>
    </source>
</reference>